<dbReference type="OrthoDB" id="9128957at2"/>
<dbReference type="CDD" id="cd06581">
    <property type="entry name" value="TM_PBP1_LivM_like"/>
    <property type="match status" value="1"/>
</dbReference>
<dbReference type="GO" id="GO:0016887">
    <property type="term" value="F:ATP hydrolysis activity"/>
    <property type="evidence" value="ECO:0007669"/>
    <property type="project" value="InterPro"/>
</dbReference>
<dbReference type="PANTHER" id="PTHR45772:SF2">
    <property type="entry name" value="ABC TRANSPORTER ATP-BINDING PROTEIN"/>
    <property type="match status" value="1"/>
</dbReference>
<dbReference type="FunFam" id="3.40.50.300:FF:000421">
    <property type="entry name" value="Branched-chain amino acid ABC transporter ATP-binding protein"/>
    <property type="match status" value="1"/>
</dbReference>
<evidence type="ECO:0000256" key="5">
    <source>
        <dbReference type="ARBA" id="ARBA00022741"/>
    </source>
</evidence>
<dbReference type="InterPro" id="IPR001851">
    <property type="entry name" value="ABC_transp_permease"/>
</dbReference>
<keyword evidence="2" id="KW-0813">Transport</keyword>
<dbReference type="EMBL" id="SOHQ01000034">
    <property type="protein sequence ID" value="TFD76760.1"/>
    <property type="molecule type" value="Genomic_DNA"/>
</dbReference>
<keyword evidence="5" id="KW-0547">Nucleotide-binding</keyword>
<dbReference type="Proteomes" id="UP000298218">
    <property type="component" value="Unassembled WGS sequence"/>
</dbReference>
<evidence type="ECO:0000313" key="9">
    <source>
        <dbReference type="EMBL" id="TFD76760.1"/>
    </source>
</evidence>
<dbReference type="PANTHER" id="PTHR45772">
    <property type="entry name" value="CONSERVED COMPONENT OF ABC TRANSPORTER FOR NATURAL AMINO ACIDS-RELATED"/>
    <property type="match status" value="1"/>
</dbReference>
<name>A0A4Y8KK65_9MICO</name>
<keyword evidence="10" id="KW-1185">Reference proteome</keyword>
<dbReference type="InterPro" id="IPR003439">
    <property type="entry name" value="ABC_transporter-like_ATP-bd"/>
</dbReference>
<keyword evidence="7" id="KW-1133">Transmembrane helix</keyword>
<keyword evidence="8" id="KW-0472">Membrane</keyword>
<dbReference type="GO" id="GO:0005524">
    <property type="term" value="F:ATP binding"/>
    <property type="evidence" value="ECO:0007669"/>
    <property type="project" value="UniProtKB-KW"/>
</dbReference>
<dbReference type="AlphaFoldDB" id="A0A4Y8KK65"/>
<dbReference type="Gene3D" id="3.40.50.300">
    <property type="entry name" value="P-loop containing nucleotide triphosphate hydrolases"/>
    <property type="match status" value="1"/>
</dbReference>
<evidence type="ECO:0000313" key="10">
    <source>
        <dbReference type="Proteomes" id="UP000298218"/>
    </source>
</evidence>
<reference evidence="9 10" key="1">
    <citation type="submission" date="2019-03" db="EMBL/GenBank/DDBJ databases">
        <title>Genomics of glacier-inhabiting Cryobacterium strains.</title>
        <authorList>
            <person name="Liu Q."/>
            <person name="Xin Y.-H."/>
        </authorList>
    </citation>
    <scope>NUCLEOTIDE SEQUENCE [LARGE SCALE GENOMIC DNA]</scope>
    <source>
        <strain evidence="9 10">CGMCC 1.4292</strain>
    </source>
</reference>
<dbReference type="InterPro" id="IPR032823">
    <property type="entry name" value="BCA_ABC_TP_C"/>
</dbReference>
<dbReference type="GO" id="GO:0015658">
    <property type="term" value="F:branched-chain amino acid transmembrane transporter activity"/>
    <property type="evidence" value="ECO:0007669"/>
    <property type="project" value="InterPro"/>
</dbReference>
<comment type="subcellular location">
    <subcellularLocation>
        <location evidence="1">Cell membrane</location>
        <topology evidence="1">Multi-pass membrane protein</topology>
    </subcellularLocation>
</comment>
<dbReference type="Pfam" id="PF00005">
    <property type="entry name" value="ABC_tran"/>
    <property type="match status" value="1"/>
</dbReference>
<evidence type="ECO:0000256" key="2">
    <source>
        <dbReference type="ARBA" id="ARBA00022448"/>
    </source>
</evidence>
<dbReference type="InterPro" id="IPR043428">
    <property type="entry name" value="LivM-like"/>
</dbReference>
<evidence type="ECO:0000256" key="3">
    <source>
        <dbReference type="ARBA" id="ARBA00022475"/>
    </source>
</evidence>
<keyword evidence="4" id="KW-0812">Transmembrane</keyword>
<comment type="caution">
    <text evidence="9">The sequence shown here is derived from an EMBL/GenBank/DDBJ whole genome shotgun (WGS) entry which is preliminary data.</text>
</comment>
<dbReference type="SUPFAM" id="SSF52540">
    <property type="entry name" value="P-loop containing nucleoside triphosphate hydrolases"/>
    <property type="match status" value="1"/>
</dbReference>
<evidence type="ECO:0000256" key="1">
    <source>
        <dbReference type="ARBA" id="ARBA00004651"/>
    </source>
</evidence>
<dbReference type="SMART" id="SM00382">
    <property type="entry name" value="AAA"/>
    <property type="match status" value="1"/>
</dbReference>
<organism evidence="9 10">
    <name type="scientific">Cryobacterium psychrophilum</name>
    <dbReference type="NCBI Taxonomy" id="41988"/>
    <lineage>
        <taxon>Bacteria</taxon>
        <taxon>Bacillati</taxon>
        <taxon>Actinomycetota</taxon>
        <taxon>Actinomycetes</taxon>
        <taxon>Micrococcales</taxon>
        <taxon>Microbacteriaceae</taxon>
        <taxon>Cryobacterium</taxon>
    </lineage>
</organism>
<dbReference type="PROSITE" id="PS50893">
    <property type="entry name" value="ABC_TRANSPORTER_2"/>
    <property type="match status" value="1"/>
</dbReference>
<accession>A0A4Y8KK65</accession>
<dbReference type="InterPro" id="IPR003593">
    <property type="entry name" value="AAA+_ATPase"/>
</dbReference>
<dbReference type="GO" id="GO:0005886">
    <property type="term" value="C:plasma membrane"/>
    <property type="evidence" value="ECO:0007669"/>
    <property type="project" value="UniProtKB-SubCell"/>
</dbReference>
<keyword evidence="6 9" id="KW-0067">ATP-binding</keyword>
<evidence type="ECO:0000256" key="8">
    <source>
        <dbReference type="ARBA" id="ARBA00023136"/>
    </source>
</evidence>
<dbReference type="InterPro" id="IPR051120">
    <property type="entry name" value="ABC_AA/LPS_Transport"/>
</dbReference>
<dbReference type="RefSeq" id="WP_134172742.1">
    <property type="nucleotide sequence ID" value="NZ_SODI01000001.1"/>
</dbReference>
<proteinExistence type="predicted"/>
<dbReference type="Pfam" id="PF12399">
    <property type="entry name" value="BCA_ABC_TP_C"/>
    <property type="match status" value="1"/>
</dbReference>
<sequence>MTHVTTPTFAGTLSPKARFWINNKGTIIGCGILVALMIVIPFTASSTAMNIVVFAMIFALPAIGLNLLMGLAGQVSLGQAAFFAIGAYTHAIMLTKLNLPGPVAATIGVVAAMLVALLVGLPIMRLRGHYLALATLGLGFIVMIGVREWDVTGRTTGIYGISRPTVFGIPIDNNGFFLWFVTPFVVIGLILALNLTRSRAGRALSAVNDSELAAESLGVSTYALRLKVFVLSAGFAGLGGVFYAYQVAIVSPTTSEFHLSVSILLMVVIGGLGSVWGAVAGAFLVQFLGEGMRDVIPAIFPGATGEVQLLGYGIVLILVILLLPGGLHQATTTLWKMLPFSGKRPSKDAHAQATEDDDLTIPTLPAVSTPLAAGEPILVLSGLTKRYGGVVAVDEVNLTVPAGSILGLIGPNGAGKTTCFNMISGALDPTSGTVTFLGQVISGRKPHVAASHGLTRTFQNLQVFTSTDVVGNVYMGRYRKGSAGVLRGMLGLQAHEQSTHRAASYEILKSMRLTDAADDSASALPFGKQRIMEVCRALAAEPALLLLDEPMAGLSGEEREVMAELLRRLRTAGLTIVLVEHDVAQVMSLADNVAVLDDGVLIAHGEPESVRTDPAVVAAYLGTDLAETEADLNELEKNV</sequence>
<dbReference type="InterPro" id="IPR027417">
    <property type="entry name" value="P-loop_NTPase"/>
</dbReference>
<keyword evidence="3" id="KW-1003">Cell membrane</keyword>
<evidence type="ECO:0000256" key="4">
    <source>
        <dbReference type="ARBA" id="ARBA00022692"/>
    </source>
</evidence>
<evidence type="ECO:0000256" key="7">
    <source>
        <dbReference type="ARBA" id="ARBA00022989"/>
    </source>
</evidence>
<gene>
    <name evidence="9" type="ORF">E3T53_12875</name>
</gene>
<dbReference type="Pfam" id="PF02653">
    <property type="entry name" value="BPD_transp_2"/>
    <property type="match status" value="1"/>
</dbReference>
<protein>
    <submittedName>
        <fullName evidence="9">ATP-binding cassette domain-containing protein</fullName>
    </submittedName>
</protein>
<evidence type="ECO:0000256" key="6">
    <source>
        <dbReference type="ARBA" id="ARBA00022840"/>
    </source>
</evidence>